<dbReference type="SUPFAM" id="SSF144232">
    <property type="entry name" value="HIT/MYND zinc finger-like"/>
    <property type="match status" value="1"/>
</dbReference>
<dbReference type="Gene3D" id="6.10.140.2220">
    <property type="match status" value="1"/>
</dbReference>
<accession>A0A0B4G7M8</accession>
<dbReference type="GO" id="GO:0000981">
    <property type="term" value="F:DNA-binding transcription factor activity, RNA polymerase II-specific"/>
    <property type="evidence" value="ECO:0007669"/>
    <property type="project" value="TreeGrafter"/>
</dbReference>
<dbReference type="EMBL" id="AZNH01000078">
    <property type="protein sequence ID" value="KID82685.1"/>
    <property type="molecule type" value="Genomic_DNA"/>
</dbReference>
<dbReference type="GO" id="GO:0005634">
    <property type="term" value="C:nucleus"/>
    <property type="evidence" value="ECO:0007669"/>
    <property type="project" value="TreeGrafter"/>
</dbReference>
<comment type="caution">
    <text evidence="6">The sequence shown here is derived from an EMBL/GenBank/DDBJ whole genome shotgun (WGS) entry which is preliminary data.</text>
</comment>
<gene>
    <name evidence="6" type="ORF">MGU_10020</name>
</gene>
<dbReference type="AlphaFoldDB" id="A0A0B4G7M8"/>
<dbReference type="PROSITE" id="PS01360">
    <property type="entry name" value="ZF_MYND_1"/>
    <property type="match status" value="1"/>
</dbReference>
<keyword evidence="7" id="KW-1185">Reference proteome</keyword>
<keyword evidence="2 4" id="KW-0863">Zinc-finger</keyword>
<dbReference type="Proteomes" id="UP000031192">
    <property type="component" value="Unassembled WGS sequence"/>
</dbReference>
<organism evidence="6 7">
    <name type="scientific">Metarhizium guizhouense (strain ARSEF 977)</name>
    <dbReference type="NCBI Taxonomy" id="1276136"/>
    <lineage>
        <taxon>Eukaryota</taxon>
        <taxon>Fungi</taxon>
        <taxon>Dikarya</taxon>
        <taxon>Ascomycota</taxon>
        <taxon>Pezizomycotina</taxon>
        <taxon>Sordariomycetes</taxon>
        <taxon>Hypocreomycetidae</taxon>
        <taxon>Hypocreales</taxon>
        <taxon>Clavicipitaceae</taxon>
        <taxon>Metarhizium</taxon>
    </lineage>
</organism>
<evidence type="ECO:0000313" key="7">
    <source>
        <dbReference type="Proteomes" id="UP000031192"/>
    </source>
</evidence>
<dbReference type="PROSITE" id="PS50865">
    <property type="entry name" value="ZF_MYND_2"/>
    <property type="match status" value="1"/>
</dbReference>
<dbReference type="HOGENOM" id="CLU_106999_0_0_1"/>
<dbReference type="GO" id="GO:0008270">
    <property type="term" value="F:zinc ion binding"/>
    <property type="evidence" value="ECO:0007669"/>
    <property type="project" value="UniProtKB-KW"/>
</dbReference>
<dbReference type="InterPro" id="IPR002893">
    <property type="entry name" value="Znf_MYND"/>
</dbReference>
<evidence type="ECO:0000256" key="1">
    <source>
        <dbReference type="ARBA" id="ARBA00022723"/>
    </source>
</evidence>
<keyword evidence="3" id="KW-0862">Zinc</keyword>
<evidence type="ECO:0000259" key="5">
    <source>
        <dbReference type="PROSITE" id="PS50865"/>
    </source>
</evidence>
<protein>
    <submittedName>
        <fullName evidence="6">Zinc finger, MYND-type</fullName>
    </submittedName>
</protein>
<feature type="domain" description="MYND-type" evidence="5">
    <location>
        <begin position="11"/>
        <end position="47"/>
    </location>
</feature>
<reference evidence="6 7" key="1">
    <citation type="journal article" date="2014" name="Proc. Natl. Acad. Sci. U.S.A.">
        <title>Trajectory and genomic determinants of fungal-pathogen speciation and host adaptation.</title>
        <authorList>
            <person name="Hu X."/>
            <person name="Xiao G."/>
            <person name="Zheng P."/>
            <person name="Shang Y."/>
            <person name="Su Y."/>
            <person name="Zhang X."/>
            <person name="Liu X."/>
            <person name="Zhan S."/>
            <person name="St Leger R.J."/>
            <person name="Wang C."/>
        </authorList>
    </citation>
    <scope>NUCLEOTIDE SEQUENCE [LARGE SCALE GENOMIC DNA]</scope>
    <source>
        <strain evidence="6 7">ARSEF 977</strain>
    </source>
</reference>
<sequence>MEANTKDSSLCTVCDKHDARLCGRCKSARYCSAECQKADWPTHKLLCKAFSNFDVSTRETSEHFRVLFFPVNEKPKFIWLEGKWVDGGYQYPEIDSLPGIKGFLDMATIQYSSRLGRKLDDSIYIIARDEFRIDGSLPNKGVAAITSTKPGRHYDWRGPFIAFGKCGRGLKARKCRDIDMQDFRHVVDFFLSYGSPSPSWLRRDD</sequence>
<dbReference type="PANTHER" id="PTHR10237">
    <property type="entry name" value="DEFORMED EPIDERMAL AUTOREGULATORY FACTOR 1 HOMOLOG SUPPRESSIN"/>
    <property type="match status" value="1"/>
</dbReference>
<evidence type="ECO:0000256" key="2">
    <source>
        <dbReference type="ARBA" id="ARBA00022771"/>
    </source>
</evidence>
<dbReference type="OrthoDB" id="432970at2759"/>
<keyword evidence="1" id="KW-0479">Metal-binding</keyword>
<dbReference type="InterPro" id="IPR024119">
    <property type="entry name" value="TF_DEAF-1"/>
</dbReference>
<evidence type="ECO:0000313" key="6">
    <source>
        <dbReference type="EMBL" id="KID82685.1"/>
    </source>
</evidence>
<name>A0A0B4G7M8_METGA</name>
<dbReference type="PANTHER" id="PTHR10237:SF14">
    <property type="entry name" value="MYND-TYPE DOMAIN-CONTAINING PROTEIN"/>
    <property type="match status" value="1"/>
</dbReference>
<dbReference type="Pfam" id="PF01753">
    <property type="entry name" value="zf-MYND"/>
    <property type="match status" value="1"/>
</dbReference>
<evidence type="ECO:0000256" key="3">
    <source>
        <dbReference type="ARBA" id="ARBA00022833"/>
    </source>
</evidence>
<evidence type="ECO:0000256" key="4">
    <source>
        <dbReference type="PROSITE-ProRule" id="PRU00134"/>
    </source>
</evidence>
<proteinExistence type="predicted"/>